<evidence type="ECO:0000256" key="2">
    <source>
        <dbReference type="ARBA" id="ARBA00004429"/>
    </source>
</evidence>
<evidence type="ECO:0000259" key="10">
    <source>
        <dbReference type="PROSITE" id="PS50113"/>
    </source>
</evidence>
<keyword evidence="11" id="KW-0067">ATP-binding</keyword>
<dbReference type="PANTHER" id="PTHR42878">
    <property type="entry name" value="TWO-COMPONENT HISTIDINE KINASE"/>
    <property type="match status" value="1"/>
</dbReference>
<dbReference type="PROSITE" id="PS50113">
    <property type="entry name" value="PAC"/>
    <property type="match status" value="1"/>
</dbReference>
<evidence type="ECO:0000256" key="6">
    <source>
        <dbReference type="ARBA" id="ARBA00022777"/>
    </source>
</evidence>
<dbReference type="Pfam" id="PF02518">
    <property type="entry name" value="HATPase_c"/>
    <property type="match status" value="1"/>
</dbReference>
<dbReference type="GO" id="GO:0030295">
    <property type="term" value="F:protein kinase activator activity"/>
    <property type="evidence" value="ECO:0007669"/>
    <property type="project" value="TreeGrafter"/>
</dbReference>
<dbReference type="GO" id="GO:0005524">
    <property type="term" value="F:ATP binding"/>
    <property type="evidence" value="ECO:0007669"/>
    <property type="project" value="UniProtKB-KW"/>
</dbReference>
<dbReference type="EC" id="2.7.13.3" evidence="3"/>
<evidence type="ECO:0000256" key="3">
    <source>
        <dbReference type="ARBA" id="ARBA00012438"/>
    </source>
</evidence>
<gene>
    <name evidence="11" type="ORF">ABLV49_05135</name>
</gene>
<dbReference type="InterPro" id="IPR035965">
    <property type="entry name" value="PAS-like_dom_sf"/>
</dbReference>
<evidence type="ECO:0000256" key="5">
    <source>
        <dbReference type="ARBA" id="ARBA00022679"/>
    </source>
</evidence>
<dbReference type="SMART" id="SM00086">
    <property type="entry name" value="PAC"/>
    <property type="match status" value="1"/>
</dbReference>
<dbReference type="InterPro" id="IPR001610">
    <property type="entry name" value="PAC"/>
</dbReference>
<evidence type="ECO:0000313" key="11">
    <source>
        <dbReference type="EMBL" id="XBP71190.1"/>
    </source>
</evidence>
<dbReference type="Gene3D" id="3.30.565.10">
    <property type="entry name" value="Histidine kinase-like ATPase, C-terminal domain"/>
    <property type="match status" value="1"/>
</dbReference>
<dbReference type="GO" id="GO:0007234">
    <property type="term" value="P:osmosensory signaling via phosphorelay pathway"/>
    <property type="evidence" value="ECO:0007669"/>
    <property type="project" value="TreeGrafter"/>
</dbReference>
<keyword evidence="4" id="KW-0597">Phosphoprotein</keyword>
<dbReference type="SMART" id="SM00387">
    <property type="entry name" value="HATPase_c"/>
    <property type="match status" value="1"/>
</dbReference>
<comment type="catalytic activity">
    <reaction evidence="1">
        <text>ATP + protein L-histidine = ADP + protein N-phospho-L-histidine.</text>
        <dbReference type="EC" id="2.7.13.3"/>
    </reaction>
</comment>
<dbReference type="SUPFAM" id="SSF55785">
    <property type="entry name" value="PYP-like sensor domain (PAS domain)"/>
    <property type="match status" value="1"/>
</dbReference>
<evidence type="ECO:0000259" key="8">
    <source>
        <dbReference type="PROSITE" id="PS50109"/>
    </source>
</evidence>
<comment type="subcellular location">
    <subcellularLocation>
        <location evidence="2">Cell inner membrane</location>
        <topology evidence="2">Multi-pass membrane protein</topology>
    </subcellularLocation>
</comment>
<dbReference type="InterPro" id="IPR005467">
    <property type="entry name" value="His_kinase_dom"/>
</dbReference>
<dbReference type="GO" id="GO:0005886">
    <property type="term" value="C:plasma membrane"/>
    <property type="evidence" value="ECO:0007669"/>
    <property type="project" value="UniProtKB-SubCell"/>
</dbReference>
<sequence length="389" mass="42170">MKSIWERVKAESEKKHSERVLLHRAIASSQNGITIGQASDGEFPLVYANPAFYRLTGYEPDDVIGKDCRFLQRGLTTQPGLQTLRTAIANGVESTVLLHNFRKDGTGFWNELTVSPVLNDSGTLTHYVGIQYDVTGRENDARAIAALNQSLTQRSEELELTNASLRSFSASASHDLRAPLSSIKGFCAMLRKSADLPQGSRSAHYMARIEANANRMEQLIEAMLELAQSTSSMLNMRSCDLSVMAQEVVDAIRTASPELETQVHIEPGLVARGDPSLVHSVLQNLLGNALKYSSRTPGATVHFGREPGDAGKARFFVRDNGAGFDMKNASTLFGAFQRFHSESEFPGTGVGLATVHRIVTRHGGVVSAESEPGKGAVFYFTLGAPGAVD</sequence>
<dbReference type="Gene3D" id="1.10.287.130">
    <property type="match status" value="1"/>
</dbReference>
<evidence type="ECO:0000256" key="4">
    <source>
        <dbReference type="ARBA" id="ARBA00022553"/>
    </source>
</evidence>
<dbReference type="PROSITE" id="PS50109">
    <property type="entry name" value="HIS_KIN"/>
    <property type="match status" value="1"/>
</dbReference>
<accession>A0AAU7LU97</accession>
<dbReference type="EMBL" id="CP157675">
    <property type="protein sequence ID" value="XBP71190.1"/>
    <property type="molecule type" value="Genomic_DNA"/>
</dbReference>
<dbReference type="InterPro" id="IPR000014">
    <property type="entry name" value="PAS"/>
</dbReference>
<name>A0AAU7LU97_9BURK</name>
<dbReference type="CDD" id="cd00082">
    <property type="entry name" value="HisKA"/>
    <property type="match status" value="1"/>
</dbReference>
<dbReference type="Pfam" id="PF00512">
    <property type="entry name" value="HisKA"/>
    <property type="match status" value="1"/>
</dbReference>
<dbReference type="RefSeq" id="WP_349280539.1">
    <property type="nucleotide sequence ID" value="NZ_CBCSCU010000021.1"/>
</dbReference>
<dbReference type="CDD" id="cd00130">
    <property type="entry name" value="PAS"/>
    <property type="match status" value="1"/>
</dbReference>
<dbReference type="PROSITE" id="PS50112">
    <property type="entry name" value="PAS"/>
    <property type="match status" value="1"/>
</dbReference>
<keyword evidence="11" id="KW-0547">Nucleotide-binding</keyword>
<dbReference type="GO" id="GO:0000155">
    <property type="term" value="F:phosphorelay sensor kinase activity"/>
    <property type="evidence" value="ECO:0007669"/>
    <property type="project" value="InterPro"/>
</dbReference>
<dbReference type="Pfam" id="PF13426">
    <property type="entry name" value="PAS_9"/>
    <property type="match status" value="1"/>
</dbReference>
<dbReference type="SUPFAM" id="SSF47384">
    <property type="entry name" value="Homodimeric domain of signal transducing histidine kinase"/>
    <property type="match status" value="1"/>
</dbReference>
<dbReference type="SUPFAM" id="SSF55874">
    <property type="entry name" value="ATPase domain of HSP90 chaperone/DNA topoisomerase II/histidine kinase"/>
    <property type="match status" value="1"/>
</dbReference>
<feature type="domain" description="PAC" evidence="10">
    <location>
        <begin position="90"/>
        <end position="146"/>
    </location>
</feature>
<feature type="domain" description="Histidine kinase" evidence="8">
    <location>
        <begin position="171"/>
        <end position="386"/>
    </location>
</feature>
<dbReference type="InterPro" id="IPR036890">
    <property type="entry name" value="HATPase_C_sf"/>
</dbReference>
<proteinExistence type="predicted"/>
<dbReference type="InterPro" id="IPR000700">
    <property type="entry name" value="PAS-assoc_C"/>
</dbReference>
<dbReference type="SMART" id="SM00388">
    <property type="entry name" value="HisKA"/>
    <property type="match status" value="1"/>
</dbReference>
<evidence type="ECO:0000256" key="7">
    <source>
        <dbReference type="ARBA" id="ARBA00023136"/>
    </source>
</evidence>
<evidence type="ECO:0000259" key="9">
    <source>
        <dbReference type="PROSITE" id="PS50112"/>
    </source>
</evidence>
<dbReference type="PRINTS" id="PR00344">
    <property type="entry name" value="BCTRLSENSOR"/>
</dbReference>
<dbReference type="InterPro" id="IPR004358">
    <property type="entry name" value="Sig_transdc_His_kin-like_C"/>
</dbReference>
<dbReference type="PANTHER" id="PTHR42878:SF15">
    <property type="entry name" value="BACTERIOPHYTOCHROME"/>
    <property type="match status" value="1"/>
</dbReference>
<dbReference type="GO" id="GO:0000156">
    <property type="term" value="F:phosphorelay response regulator activity"/>
    <property type="evidence" value="ECO:0007669"/>
    <property type="project" value="TreeGrafter"/>
</dbReference>
<dbReference type="NCBIfam" id="TIGR00229">
    <property type="entry name" value="sensory_box"/>
    <property type="match status" value="1"/>
</dbReference>
<protein>
    <recommendedName>
        <fullName evidence="3">histidine kinase</fullName>
        <ecNumber evidence="3">2.7.13.3</ecNumber>
    </recommendedName>
</protein>
<dbReference type="FunFam" id="3.30.565.10:FF:000006">
    <property type="entry name" value="Sensor histidine kinase WalK"/>
    <property type="match status" value="1"/>
</dbReference>
<dbReference type="InterPro" id="IPR036097">
    <property type="entry name" value="HisK_dim/P_sf"/>
</dbReference>
<dbReference type="InterPro" id="IPR003594">
    <property type="entry name" value="HATPase_dom"/>
</dbReference>
<dbReference type="InterPro" id="IPR050351">
    <property type="entry name" value="BphY/WalK/GraS-like"/>
</dbReference>
<dbReference type="Gene3D" id="3.30.450.20">
    <property type="entry name" value="PAS domain"/>
    <property type="match status" value="1"/>
</dbReference>
<evidence type="ECO:0000256" key="1">
    <source>
        <dbReference type="ARBA" id="ARBA00000085"/>
    </source>
</evidence>
<dbReference type="InterPro" id="IPR003661">
    <property type="entry name" value="HisK_dim/P_dom"/>
</dbReference>
<reference evidence="11" key="1">
    <citation type="submission" date="2024-05" db="EMBL/GenBank/DDBJ databases">
        <authorList>
            <person name="Bunk B."/>
            <person name="Swiderski J."/>
            <person name="Sproer C."/>
            <person name="Thiel V."/>
        </authorList>
    </citation>
    <scope>NUCLEOTIDE SEQUENCE</scope>
    <source>
        <strain evidence="11">DSM 17735</strain>
    </source>
</reference>
<feature type="domain" description="PAS" evidence="9">
    <location>
        <begin position="40"/>
        <end position="66"/>
    </location>
</feature>
<keyword evidence="5" id="KW-0808">Transferase</keyword>
<organism evidence="11">
    <name type="scientific">Polaromonas hydrogenivorans</name>
    <dbReference type="NCBI Taxonomy" id="335476"/>
    <lineage>
        <taxon>Bacteria</taxon>
        <taxon>Pseudomonadati</taxon>
        <taxon>Pseudomonadota</taxon>
        <taxon>Betaproteobacteria</taxon>
        <taxon>Burkholderiales</taxon>
        <taxon>Comamonadaceae</taxon>
        <taxon>Polaromonas</taxon>
    </lineage>
</organism>
<keyword evidence="7" id="KW-0472">Membrane</keyword>
<dbReference type="AlphaFoldDB" id="A0AAU7LU97"/>
<keyword evidence="6" id="KW-0418">Kinase</keyword>